<dbReference type="EMBL" id="VSSQ01000090">
    <property type="protein sequence ID" value="MPL75611.1"/>
    <property type="molecule type" value="Genomic_DNA"/>
</dbReference>
<dbReference type="AlphaFoldDB" id="A0A644U9J3"/>
<reference evidence="3" key="1">
    <citation type="submission" date="2019-08" db="EMBL/GenBank/DDBJ databases">
        <authorList>
            <person name="Kucharzyk K."/>
            <person name="Murdoch R.W."/>
            <person name="Higgins S."/>
            <person name="Loffler F."/>
        </authorList>
    </citation>
    <scope>NUCLEOTIDE SEQUENCE</scope>
</reference>
<name>A0A644U9J3_9ZZZZ</name>
<feature type="compositionally biased region" description="Basic residues" evidence="1">
    <location>
        <begin position="125"/>
        <end position="136"/>
    </location>
</feature>
<feature type="compositionally biased region" description="Basic residues" evidence="1">
    <location>
        <begin position="165"/>
        <end position="175"/>
    </location>
</feature>
<comment type="caution">
    <text evidence="3">The sequence shown here is derived from an EMBL/GenBank/DDBJ whole genome shotgun (WGS) entry which is preliminary data.</text>
</comment>
<keyword evidence="2" id="KW-0472">Membrane</keyword>
<feature type="compositionally biased region" description="Basic and acidic residues" evidence="1">
    <location>
        <begin position="192"/>
        <end position="202"/>
    </location>
</feature>
<feature type="transmembrane region" description="Helical" evidence="2">
    <location>
        <begin position="7"/>
        <end position="26"/>
    </location>
</feature>
<evidence type="ECO:0000256" key="2">
    <source>
        <dbReference type="SAM" id="Phobius"/>
    </source>
</evidence>
<evidence type="ECO:0000256" key="1">
    <source>
        <dbReference type="SAM" id="MobiDB-lite"/>
    </source>
</evidence>
<evidence type="ECO:0000313" key="3">
    <source>
        <dbReference type="EMBL" id="MPL75611.1"/>
    </source>
</evidence>
<accession>A0A644U9J3</accession>
<feature type="region of interest" description="Disordered" evidence="1">
    <location>
        <begin position="121"/>
        <end position="202"/>
    </location>
</feature>
<feature type="compositionally biased region" description="Low complexity" evidence="1">
    <location>
        <begin position="79"/>
        <end position="93"/>
    </location>
</feature>
<feature type="transmembrane region" description="Helical" evidence="2">
    <location>
        <begin position="32"/>
        <end position="53"/>
    </location>
</feature>
<keyword evidence="2" id="KW-0812">Transmembrane</keyword>
<organism evidence="3">
    <name type="scientific">bioreactor metagenome</name>
    <dbReference type="NCBI Taxonomy" id="1076179"/>
    <lineage>
        <taxon>unclassified sequences</taxon>
        <taxon>metagenomes</taxon>
        <taxon>ecological metagenomes</taxon>
    </lineage>
</organism>
<keyword evidence="2" id="KW-1133">Transmembrane helix</keyword>
<protein>
    <submittedName>
        <fullName evidence="3">Uncharacterized protein</fullName>
    </submittedName>
</protein>
<proteinExistence type="predicted"/>
<gene>
    <name evidence="3" type="ORF">SDC9_21438</name>
</gene>
<sequence>MSSIVKIFGGLVLLAAGITIIYESSIYHLIDIFIIFGIVLVIIGAYLLILSFFERGKISNLKNFQKNNKKPKSGILEGNINNNGSDNKNNKNLNKATKKNALASALENNLSNNKLGAIDTDKIKNKVKNSSKKKNPKSVLTPIDSKPNENNKKFRFTPNYEKPMKVNRRPKKKSKLNLINEEENSTLNENKNNSEDKNKFESGGIKKSEAVAKALASDDFIRPIHNESNLYESKISNPNDKLYNKLENIENKDHLSNINDIKDIDDLGNIKNINNIDNIDNIKNISELNTVDEDLNNIDGDLSKKISNNESFSKFSRSYVVCSKGAMTSKEAFEELAKKAKKEMLLKINSIKDIDDDKFLSKLSSLNVKIIIQEFDIKNMSHVLLITSLLEQGIEIKTLSSIDTINLIADESNALVIYDNNKEDLDVGAVYNDSKSISKIKSMFEKSWEIANNLKINNLN</sequence>
<feature type="region of interest" description="Disordered" evidence="1">
    <location>
        <begin position="72"/>
        <end position="93"/>
    </location>
</feature>